<evidence type="ECO:0000313" key="2">
    <source>
        <dbReference type="EMBL" id="JAD31728.1"/>
    </source>
</evidence>
<proteinExistence type="predicted"/>
<evidence type="ECO:0000256" key="1">
    <source>
        <dbReference type="SAM" id="Phobius"/>
    </source>
</evidence>
<organism evidence="2">
    <name type="scientific">Arundo donax</name>
    <name type="common">Giant reed</name>
    <name type="synonym">Donax arundinaceus</name>
    <dbReference type="NCBI Taxonomy" id="35708"/>
    <lineage>
        <taxon>Eukaryota</taxon>
        <taxon>Viridiplantae</taxon>
        <taxon>Streptophyta</taxon>
        <taxon>Embryophyta</taxon>
        <taxon>Tracheophyta</taxon>
        <taxon>Spermatophyta</taxon>
        <taxon>Magnoliopsida</taxon>
        <taxon>Liliopsida</taxon>
        <taxon>Poales</taxon>
        <taxon>Poaceae</taxon>
        <taxon>PACMAD clade</taxon>
        <taxon>Arundinoideae</taxon>
        <taxon>Arundineae</taxon>
        <taxon>Arundo</taxon>
    </lineage>
</organism>
<keyword evidence="1" id="KW-0812">Transmembrane</keyword>
<reference evidence="2" key="2">
    <citation type="journal article" date="2015" name="Data Brief">
        <title>Shoot transcriptome of the giant reed, Arundo donax.</title>
        <authorList>
            <person name="Barrero R.A."/>
            <person name="Guerrero F.D."/>
            <person name="Moolhuijzen P."/>
            <person name="Goolsby J.A."/>
            <person name="Tidwell J."/>
            <person name="Bellgard S.E."/>
            <person name="Bellgard M.I."/>
        </authorList>
    </citation>
    <scope>NUCLEOTIDE SEQUENCE</scope>
    <source>
        <tissue evidence="2">Shoot tissue taken approximately 20 cm above the soil surface</tissue>
    </source>
</reference>
<sequence length="82" mass="9113">MEAKPTSSGVLFLHYCVDICCIFIFPVSRSADSAWSSQSPRLPCCSVKDYGTIPRIIGKRSNQLLTKTFLYPTIGNSNRKPV</sequence>
<name>A0A0A8Z233_ARUDO</name>
<protein>
    <submittedName>
        <fullName evidence="2">Uncharacterized protein</fullName>
    </submittedName>
</protein>
<keyword evidence="1" id="KW-0472">Membrane</keyword>
<dbReference type="EMBL" id="GBRH01266167">
    <property type="protein sequence ID" value="JAD31728.1"/>
    <property type="molecule type" value="Transcribed_RNA"/>
</dbReference>
<feature type="transmembrane region" description="Helical" evidence="1">
    <location>
        <begin position="12"/>
        <end position="31"/>
    </location>
</feature>
<keyword evidence="1" id="KW-1133">Transmembrane helix</keyword>
<accession>A0A0A8Z233</accession>
<reference evidence="2" key="1">
    <citation type="submission" date="2014-09" db="EMBL/GenBank/DDBJ databases">
        <authorList>
            <person name="Magalhaes I.L.F."/>
            <person name="Oliveira U."/>
            <person name="Santos F.R."/>
            <person name="Vidigal T.H.D.A."/>
            <person name="Brescovit A.D."/>
            <person name="Santos A.J."/>
        </authorList>
    </citation>
    <scope>NUCLEOTIDE SEQUENCE</scope>
    <source>
        <tissue evidence="2">Shoot tissue taken approximately 20 cm above the soil surface</tissue>
    </source>
</reference>
<dbReference type="AlphaFoldDB" id="A0A0A8Z233"/>